<dbReference type="PANTHER" id="PTHR11820:SF90">
    <property type="entry name" value="FLUTATHIONE S-TRANSFERASE"/>
    <property type="match status" value="1"/>
</dbReference>
<dbReference type="GO" id="GO:0046872">
    <property type="term" value="F:metal ion binding"/>
    <property type="evidence" value="ECO:0007669"/>
    <property type="project" value="UniProtKB-KW"/>
</dbReference>
<dbReference type="Gene3D" id="3.90.850.10">
    <property type="entry name" value="Fumarylacetoacetase-like, C-terminal domain"/>
    <property type="match status" value="1"/>
</dbReference>
<dbReference type="PANTHER" id="PTHR11820">
    <property type="entry name" value="ACYLPYRUVASE"/>
    <property type="match status" value="1"/>
</dbReference>
<organism evidence="3 4">
    <name type="scientific">Rhizobium multihospitium</name>
    <dbReference type="NCBI Taxonomy" id="410764"/>
    <lineage>
        <taxon>Bacteria</taxon>
        <taxon>Pseudomonadati</taxon>
        <taxon>Pseudomonadota</taxon>
        <taxon>Alphaproteobacteria</taxon>
        <taxon>Hyphomicrobiales</taxon>
        <taxon>Rhizobiaceae</taxon>
        <taxon>Rhizobium/Agrobacterium group</taxon>
        <taxon>Rhizobium</taxon>
    </lineage>
</organism>
<evidence type="ECO:0000313" key="3">
    <source>
        <dbReference type="EMBL" id="SCB43110.1"/>
    </source>
</evidence>
<evidence type="ECO:0000313" key="4">
    <source>
        <dbReference type="Proteomes" id="UP000199101"/>
    </source>
</evidence>
<dbReference type="Proteomes" id="UP000199101">
    <property type="component" value="Unassembled WGS sequence"/>
</dbReference>
<evidence type="ECO:0000259" key="2">
    <source>
        <dbReference type="Pfam" id="PF01557"/>
    </source>
</evidence>
<dbReference type="GO" id="GO:0018773">
    <property type="term" value="F:acetylpyruvate hydrolase activity"/>
    <property type="evidence" value="ECO:0007669"/>
    <property type="project" value="TreeGrafter"/>
</dbReference>
<gene>
    <name evidence="3" type="ORF">GA0061103_6207</name>
</gene>
<keyword evidence="4" id="KW-1185">Reference proteome</keyword>
<dbReference type="EMBL" id="FMAG01000007">
    <property type="protein sequence ID" value="SCB43110.1"/>
    <property type="molecule type" value="Genomic_DNA"/>
</dbReference>
<dbReference type="InterPro" id="IPR036663">
    <property type="entry name" value="Fumarylacetoacetase_C_sf"/>
</dbReference>
<keyword evidence="3" id="KW-0378">Hydrolase</keyword>
<dbReference type="AlphaFoldDB" id="A0A1C3WT30"/>
<sequence>MLACSTESDGSSPLKKMRVSKAHMNAPLTTVIPPPAPVLLPIEGETEFFPVRRVYCVGRNYADHAIEMGHDPTREPPFFFQKNPDNLLVSSDFPYPALSSDVHHEVELVVALRSGGVNIPVEQALDCVYGYGVGIDFTRRDLQGEAKKLGRPWEIGKAFDHSAPVSALAPATRVGHPDKGGIWLMRNGEAAQRGDLSQMIWKVPEIITELSKLFTLAPGDIIMTGTPAGVGPVARGDRISCAVDGVANLVLNVV</sequence>
<dbReference type="Pfam" id="PF01557">
    <property type="entry name" value="FAA_hydrolase"/>
    <property type="match status" value="1"/>
</dbReference>
<keyword evidence="3" id="KW-0670">Pyruvate</keyword>
<protein>
    <submittedName>
        <fullName evidence="3">Fumarylpyruvate hydrolase</fullName>
    </submittedName>
</protein>
<name>A0A1C3WT30_9HYPH</name>
<keyword evidence="1" id="KW-0479">Metal-binding</keyword>
<dbReference type="InterPro" id="IPR011234">
    <property type="entry name" value="Fumarylacetoacetase-like_C"/>
</dbReference>
<dbReference type="STRING" id="410764.GA0061103_6207"/>
<accession>A0A1C3WT30</accession>
<evidence type="ECO:0000256" key="1">
    <source>
        <dbReference type="ARBA" id="ARBA00022723"/>
    </source>
</evidence>
<reference evidence="4" key="1">
    <citation type="submission" date="2016-08" db="EMBL/GenBank/DDBJ databases">
        <authorList>
            <person name="Varghese N."/>
            <person name="Submissions Spin"/>
        </authorList>
    </citation>
    <scope>NUCLEOTIDE SEQUENCE [LARGE SCALE GENOMIC DNA]</scope>
    <source>
        <strain evidence="4">HAMBI 2975</strain>
    </source>
</reference>
<dbReference type="SUPFAM" id="SSF56529">
    <property type="entry name" value="FAH"/>
    <property type="match status" value="1"/>
</dbReference>
<feature type="domain" description="Fumarylacetoacetase-like C-terminal" evidence="2">
    <location>
        <begin position="54"/>
        <end position="253"/>
    </location>
</feature>
<proteinExistence type="predicted"/>